<sequence>MALRVLAVLLAVTLSCAYARKVEICGGESETLRCPQGGEIHIHSARWGRRASSTCHTYSWVKPCKMADYTDRIQSFCNGHASCKVKANGYMFGYFSCYWNEPYAEVVYTCNKKATTAAPTTVAPTEPAIRQACVAGKDMKLLHCPSGSKVLITDSYISTTQPCEQEGSGEEPEAVDCESEIYVQQYFNVICNMRRSPTCVLAINQAMFAKEGLECRGYHHYLHAQYQCRY</sequence>
<keyword evidence="1" id="KW-0732">Signal</keyword>
<reference evidence="3" key="1">
    <citation type="submission" date="2021-01" db="UniProtKB">
        <authorList>
            <consortium name="EnsemblMetazoa"/>
        </authorList>
    </citation>
    <scope>IDENTIFICATION</scope>
</reference>
<feature type="signal peptide" evidence="1">
    <location>
        <begin position="1"/>
        <end position="19"/>
    </location>
</feature>
<organism evidence="3 4">
    <name type="scientific">Clytia hemisphaerica</name>
    <dbReference type="NCBI Taxonomy" id="252671"/>
    <lineage>
        <taxon>Eukaryota</taxon>
        <taxon>Metazoa</taxon>
        <taxon>Cnidaria</taxon>
        <taxon>Hydrozoa</taxon>
        <taxon>Hydroidolina</taxon>
        <taxon>Leptothecata</taxon>
        <taxon>Obeliida</taxon>
        <taxon>Clytiidae</taxon>
        <taxon>Clytia</taxon>
    </lineage>
</organism>
<dbReference type="PANTHER" id="PTHR46780">
    <property type="entry name" value="PROTEIN EVA-1"/>
    <property type="match status" value="1"/>
</dbReference>
<dbReference type="GO" id="GO:0030246">
    <property type="term" value="F:carbohydrate binding"/>
    <property type="evidence" value="ECO:0007669"/>
    <property type="project" value="InterPro"/>
</dbReference>
<dbReference type="EnsemblMetazoa" id="CLYHEMT006527.1">
    <property type="protein sequence ID" value="CLYHEMP006527.1"/>
    <property type="gene ID" value="CLYHEMG006527"/>
</dbReference>
<dbReference type="AlphaFoldDB" id="A0A7M5U5J9"/>
<name>A0A7M5U5J9_9CNID</name>
<evidence type="ECO:0000259" key="2">
    <source>
        <dbReference type="PROSITE" id="PS50228"/>
    </source>
</evidence>
<evidence type="ECO:0000256" key="1">
    <source>
        <dbReference type="SAM" id="SignalP"/>
    </source>
</evidence>
<dbReference type="Pfam" id="PF02140">
    <property type="entry name" value="SUEL_Lectin"/>
    <property type="match status" value="1"/>
</dbReference>
<dbReference type="InterPro" id="IPR043159">
    <property type="entry name" value="Lectin_gal-bd_sf"/>
</dbReference>
<proteinExistence type="predicted"/>
<dbReference type="CDD" id="cd22823">
    <property type="entry name" value="Gal_Rha_Lectin"/>
    <property type="match status" value="2"/>
</dbReference>
<dbReference type="Proteomes" id="UP000594262">
    <property type="component" value="Unplaced"/>
</dbReference>
<feature type="chain" id="PRO_5029719672" description="SUEL-type lectin domain-containing protein" evidence="1">
    <location>
        <begin position="20"/>
        <end position="230"/>
    </location>
</feature>
<dbReference type="PROSITE" id="PS50228">
    <property type="entry name" value="SUEL_LECTIN"/>
    <property type="match status" value="1"/>
</dbReference>
<evidence type="ECO:0000313" key="3">
    <source>
        <dbReference type="EnsemblMetazoa" id="CLYHEMP006527.1"/>
    </source>
</evidence>
<accession>A0A7M5U5J9</accession>
<dbReference type="InterPro" id="IPR000922">
    <property type="entry name" value="Lectin_gal-bd_dom"/>
</dbReference>
<feature type="domain" description="SUEL-type lectin" evidence="2">
    <location>
        <begin position="24"/>
        <end position="111"/>
    </location>
</feature>
<dbReference type="Gene3D" id="2.60.120.740">
    <property type="match status" value="2"/>
</dbReference>
<keyword evidence="4" id="KW-1185">Reference proteome</keyword>
<protein>
    <recommendedName>
        <fullName evidence="2">SUEL-type lectin domain-containing protein</fullName>
    </recommendedName>
</protein>
<evidence type="ECO:0000313" key="4">
    <source>
        <dbReference type="Proteomes" id="UP000594262"/>
    </source>
</evidence>
<dbReference type="PROSITE" id="PS51257">
    <property type="entry name" value="PROKAR_LIPOPROTEIN"/>
    <property type="match status" value="1"/>
</dbReference>